<dbReference type="UniPathway" id="UPA00378"/>
<protein>
    <recommendedName>
        <fullName evidence="3 11">Galactosylgalactosylxylosylprotein 3-beta-glucuronosyltransferase</fullName>
        <ecNumber evidence="3 11">2.4.1.135</ecNumber>
    </recommendedName>
</protein>
<keyword evidence="11" id="KW-0464">Manganese</keyword>
<reference evidence="12 13" key="1">
    <citation type="journal article" date="2013" name="Nat. Genet.">
        <title>The genome of the hydatid tapeworm Echinococcus granulosus.</title>
        <authorList>
            <person name="Zheng H."/>
            <person name="Zhang W."/>
            <person name="Zhang L."/>
            <person name="Zhang Z."/>
            <person name="Li J."/>
            <person name="Lu G."/>
            <person name="Zhu Y."/>
            <person name="Wang Y."/>
            <person name="Huang Y."/>
            <person name="Liu J."/>
            <person name="Kang H."/>
            <person name="Chen J."/>
            <person name="Wang L."/>
            <person name="Chen A."/>
            <person name="Yu S."/>
            <person name="Gao Z."/>
            <person name="Jin L."/>
            <person name="Gu W."/>
            <person name="Wang Z."/>
            <person name="Zhao L."/>
            <person name="Shi B."/>
            <person name="Wen H."/>
            <person name="Lin R."/>
            <person name="Jones M.K."/>
            <person name="Brejova B."/>
            <person name="Vinar T."/>
            <person name="Zhao G."/>
            <person name="McManus D.P."/>
            <person name="Chen Z."/>
            <person name="Zhou Y."/>
            <person name="Wang S."/>
        </authorList>
    </citation>
    <scope>NUCLEOTIDE SEQUENCE [LARGE SCALE GENOMIC DNA]</scope>
</reference>
<dbReference type="GeneID" id="36346177"/>
<dbReference type="CTD" id="36346177"/>
<evidence type="ECO:0000256" key="7">
    <source>
        <dbReference type="ARBA" id="ARBA00022989"/>
    </source>
</evidence>
<keyword evidence="5" id="KW-0812">Transmembrane</keyword>
<evidence type="ECO:0000256" key="4">
    <source>
        <dbReference type="ARBA" id="ARBA00022679"/>
    </source>
</evidence>
<evidence type="ECO:0000313" key="13">
    <source>
        <dbReference type="Proteomes" id="UP000019149"/>
    </source>
</evidence>
<evidence type="ECO:0000256" key="5">
    <source>
        <dbReference type="ARBA" id="ARBA00022692"/>
    </source>
</evidence>
<gene>
    <name evidence="12" type="ORF">EGR_10462</name>
</gene>
<keyword evidence="13" id="KW-1185">Reference proteome</keyword>
<dbReference type="GO" id="GO:0015018">
    <property type="term" value="F:galactosylgalactosylxylosylprotein 3-beta-glucuronosyltransferase activity"/>
    <property type="evidence" value="ECO:0007669"/>
    <property type="project" value="UniProtKB-UniRule"/>
</dbReference>
<evidence type="ECO:0000256" key="2">
    <source>
        <dbReference type="ARBA" id="ARBA00007706"/>
    </source>
</evidence>
<dbReference type="GO" id="GO:0046872">
    <property type="term" value="F:metal ion binding"/>
    <property type="evidence" value="ECO:0007669"/>
    <property type="project" value="UniProtKB-KW"/>
</dbReference>
<organism evidence="12 13">
    <name type="scientific">Echinococcus granulosus</name>
    <name type="common">Hydatid tapeworm</name>
    <dbReference type="NCBI Taxonomy" id="6210"/>
    <lineage>
        <taxon>Eukaryota</taxon>
        <taxon>Metazoa</taxon>
        <taxon>Spiralia</taxon>
        <taxon>Lophotrochozoa</taxon>
        <taxon>Platyhelminthes</taxon>
        <taxon>Cestoda</taxon>
        <taxon>Eucestoda</taxon>
        <taxon>Cyclophyllidea</taxon>
        <taxon>Taeniidae</taxon>
        <taxon>Echinococcus</taxon>
        <taxon>Echinococcus granulosus group</taxon>
    </lineage>
</organism>
<dbReference type="OrthoDB" id="675023at2759"/>
<sequence length="88" mass="9408">MRMRMIDKGATWPVGIVATPDQEGRIIKPSNSNKISDFQSKYAPGRNVPNDVAALSVNLMFVCIALYAVEISAGQEGLILTGLGLESA</sequence>
<dbReference type="RefSeq" id="XP_024345876.1">
    <property type="nucleotide sequence ID" value="XM_024499711.1"/>
</dbReference>
<comment type="similarity">
    <text evidence="2 11">Belongs to the glycosyltransferase 43 family.</text>
</comment>
<evidence type="ECO:0000313" key="12">
    <source>
        <dbReference type="EMBL" id="EUB54680.1"/>
    </source>
</evidence>
<name>W6U0N5_ECHGR</name>
<comment type="subcellular location">
    <subcellularLocation>
        <location evidence="11">Golgi apparatus membrane</location>
        <topology evidence="11">Single-pass type II membrane protein</topology>
    </subcellularLocation>
    <subcellularLocation>
        <location evidence="1">Membrane</location>
        <topology evidence="1">Single-pass type II membrane protein</topology>
    </subcellularLocation>
</comment>
<evidence type="ECO:0000256" key="6">
    <source>
        <dbReference type="ARBA" id="ARBA00022968"/>
    </source>
</evidence>
<comment type="pathway">
    <text evidence="11">Protein modification; protein glycosylation.</text>
</comment>
<comment type="catalytic activity">
    <reaction evidence="10 11">
        <text>3-O-(beta-D-galactosyl-(1-&gt;3)-beta-D-galactosyl-(1-&gt;4)-beta-D-xylosyl)-L-seryl-[protein] + UDP-alpha-D-glucuronate = 3-O-(beta-D-GlcA-(1-&gt;3)-beta-D-Gal-(1-&gt;3)-beta-D-Gal-(1-&gt;4)-beta-D-Xyl)-L-seryl-[protein] + UDP + H(+)</text>
        <dbReference type="Rhea" id="RHEA:24168"/>
        <dbReference type="Rhea" id="RHEA-COMP:12571"/>
        <dbReference type="Rhea" id="RHEA-COMP:12573"/>
        <dbReference type="ChEBI" id="CHEBI:15378"/>
        <dbReference type="ChEBI" id="CHEBI:58052"/>
        <dbReference type="ChEBI" id="CHEBI:58223"/>
        <dbReference type="ChEBI" id="CHEBI:132090"/>
        <dbReference type="ChEBI" id="CHEBI:132093"/>
        <dbReference type="EC" id="2.4.1.135"/>
    </reaction>
</comment>
<dbReference type="InterPro" id="IPR029044">
    <property type="entry name" value="Nucleotide-diphossugar_trans"/>
</dbReference>
<dbReference type="Pfam" id="PF03360">
    <property type="entry name" value="Glyco_transf_43"/>
    <property type="match status" value="1"/>
</dbReference>
<keyword evidence="6 11" id="KW-0735">Signal-anchor</keyword>
<dbReference type="EMBL" id="APAU02000222">
    <property type="protein sequence ID" value="EUB54680.1"/>
    <property type="molecule type" value="Genomic_DNA"/>
</dbReference>
<evidence type="ECO:0000256" key="3">
    <source>
        <dbReference type="ARBA" id="ARBA00012641"/>
    </source>
</evidence>
<dbReference type="GO" id="GO:0000139">
    <property type="term" value="C:Golgi membrane"/>
    <property type="evidence" value="ECO:0007669"/>
    <property type="project" value="UniProtKB-SubCell"/>
</dbReference>
<evidence type="ECO:0000256" key="8">
    <source>
        <dbReference type="ARBA" id="ARBA00023136"/>
    </source>
</evidence>
<keyword evidence="4 11" id="KW-0808">Transferase</keyword>
<comment type="caution">
    <text evidence="12">The sequence shown here is derived from an EMBL/GenBank/DDBJ whole genome shotgun (WGS) entry which is preliminary data.</text>
</comment>
<evidence type="ECO:0000256" key="10">
    <source>
        <dbReference type="ARBA" id="ARBA00047979"/>
    </source>
</evidence>
<evidence type="ECO:0000256" key="9">
    <source>
        <dbReference type="ARBA" id="ARBA00023180"/>
    </source>
</evidence>
<accession>W6U0N5</accession>
<keyword evidence="7" id="KW-1133">Transmembrane helix</keyword>
<dbReference type="KEGG" id="egl:EGR_10462"/>
<keyword evidence="8" id="KW-0472">Membrane</keyword>
<dbReference type="Proteomes" id="UP000019149">
    <property type="component" value="Unassembled WGS sequence"/>
</dbReference>
<dbReference type="AlphaFoldDB" id="W6U0N5"/>
<keyword evidence="9" id="KW-0325">Glycoprotein</keyword>
<evidence type="ECO:0000256" key="11">
    <source>
        <dbReference type="RuleBase" id="RU363127"/>
    </source>
</evidence>
<dbReference type="Gene3D" id="3.90.550.10">
    <property type="entry name" value="Spore Coat Polysaccharide Biosynthesis Protein SpsA, Chain A"/>
    <property type="match status" value="1"/>
</dbReference>
<evidence type="ECO:0000256" key="1">
    <source>
        <dbReference type="ARBA" id="ARBA00004606"/>
    </source>
</evidence>
<proteinExistence type="inferred from homology"/>
<keyword evidence="11" id="KW-0479">Metal-binding</keyword>
<keyword evidence="11" id="KW-0333">Golgi apparatus</keyword>
<dbReference type="EC" id="2.4.1.135" evidence="3 11"/>
<dbReference type="InterPro" id="IPR005027">
    <property type="entry name" value="Glyco_trans_43"/>
</dbReference>
<comment type="cofactor">
    <cofactor evidence="11">
        <name>Mn(2+)</name>
        <dbReference type="ChEBI" id="CHEBI:29035"/>
    </cofactor>
</comment>